<dbReference type="eggNOG" id="COG4803">
    <property type="taxonomic scope" value="Bacteria"/>
</dbReference>
<dbReference type="STRING" id="43989.cce_0872"/>
<dbReference type="Proteomes" id="UP000001203">
    <property type="component" value="Chromosome circular"/>
</dbReference>
<keyword evidence="1" id="KW-0472">Membrane</keyword>
<reference evidence="2 3" key="1">
    <citation type="journal article" date="2008" name="Proc. Natl. Acad. Sci. U.S.A.">
        <title>The genome of Cyanothece 51142, a unicellular diazotrophic cyanobacterium important in the marine nitrogen cycle.</title>
        <authorList>
            <person name="Welsh E.A."/>
            <person name="Liberton M."/>
            <person name="Stoeckel J."/>
            <person name="Loh T."/>
            <person name="Elvitigala T."/>
            <person name="Wang C."/>
            <person name="Wollam A."/>
            <person name="Fulton R.S."/>
            <person name="Clifton S.W."/>
            <person name="Jacobs J.M."/>
            <person name="Aurora R."/>
            <person name="Ghosh B.K."/>
            <person name="Sherman L.A."/>
            <person name="Smith R.D."/>
            <person name="Wilson R.K."/>
            <person name="Pakrasi H.B."/>
        </authorList>
    </citation>
    <scope>NUCLEOTIDE SEQUENCE [LARGE SCALE GENOMIC DNA]</scope>
    <source>
        <strain evidence="3">ATCC 51142 / BH68</strain>
    </source>
</reference>
<name>B1WS29_CROS5</name>
<dbReference type="KEGG" id="cyt:cce_0872"/>
<accession>B1WS29</accession>
<keyword evidence="1" id="KW-1133">Transmembrane helix</keyword>
<keyword evidence="3" id="KW-1185">Reference proteome</keyword>
<evidence type="ECO:0000313" key="3">
    <source>
        <dbReference type="Proteomes" id="UP000001203"/>
    </source>
</evidence>
<organism evidence="2 3">
    <name type="scientific">Crocosphaera subtropica (strain ATCC 51142 / BH68)</name>
    <name type="common">Cyanothece sp. (strain ATCC 51142)</name>
    <dbReference type="NCBI Taxonomy" id="43989"/>
    <lineage>
        <taxon>Bacteria</taxon>
        <taxon>Bacillati</taxon>
        <taxon>Cyanobacteriota</taxon>
        <taxon>Cyanophyceae</taxon>
        <taxon>Oscillatoriophycideae</taxon>
        <taxon>Chroococcales</taxon>
        <taxon>Aphanothecaceae</taxon>
        <taxon>Crocosphaera</taxon>
        <taxon>Crocosphaera subtropica</taxon>
    </lineage>
</organism>
<evidence type="ECO:0000313" key="2">
    <source>
        <dbReference type="EMBL" id="ACB50223.1"/>
    </source>
</evidence>
<evidence type="ECO:0000256" key="1">
    <source>
        <dbReference type="SAM" id="Phobius"/>
    </source>
</evidence>
<feature type="transmembrane region" description="Helical" evidence="1">
    <location>
        <begin position="82"/>
        <end position="108"/>
    </location>
</feature>
<proteinExistence type="predicted"/>
<sequence length="180" mass="19526">MIKNSNKLKSVPYDKKKMTALTVWKFDTANGAQEALNKLVPLQKEHIIEIRDAATVSWPEGKKKPKTTQAINLVGIGALDGAFWGLLFGLLFFCPIFGIAVGAGMGALGGSLRDYGINDDFIKDVRSKVTEGTSALFLLTGDVTVDKVEEALGGITGELIQSNLSNEEEEKLKEHFSPEV</sequence>
<dbReference type="Pfam" id="PF06897">
    <property type="entry name" value="DUF1269"/>
    <property type="match status" value="1"/>
</dbReference>
<dbReference type="AlphaFoldDB" id="B1WS29"/>
<dbReference type="InterPro" id="IPR009200">
    <property type="entry name" value="DUF1269_membrane"/>
</dbReference>
<gene>
    <name evidence="2" type="ordered locus">cce_0872</name>
</gene>
<keyword evidence="1" id="KW-0812">Transmembrane</keyword>
<protein>
    <submittedName>
        <fullName evidence="2">UCP014873</fullName>
    </submittedName>
</protein>
<dbReference type="EMBL" id="CP000806">
    <property type="protein sequence ID" value="ACB50223.1"/>
    <property type="molecule type" value="Genomic_DNA"/>
</dbReference>
<dbReference type="HOGENOM" id="CLU_097445_1_0_3"/>